<dbReference type="Pfam" id="PF00392">
    <property type="entry name" value="GntR"/>
    <property type="match status" value="1"/>
</dbReference>
<proteinExistence type="predicted"/>
<dbReference type="InterPro" id="IPR028978">
    <property type="entry name" value="Chorismate_lyase_/UTRA_dom_sf"/>
</dbReference>
<comment type="caution">
    <text evidence="6">The sequence shown here is derived from an EMBL/GenBank/DDBJ whole genome shotgun (WGS) entry which is preliminary data.</text>
</comment>
<keyword evidence="3" id="KW-0804">Transcription</keyword>
<gene>
    <name evidence="6" type="ORF">NVS89_15470</name>
</gene>
<keyword evidence="1" id="KW-0805">Transcription regulation</keyword>
<dbReference type="InterPro" id="IPR011663">
    <property type="entry name" value="UTRA"/>
</dbReference>
<evidence type="ECO:0000256" key="1">
    <source>
        <dbReference type="ARBA" id="ARBA00023015"/>
    </source>
</evidence>
<dbReference type="GO" id="GO:0003677">
    <property type="term" value="F:DNA binding"/>
    <property type="evidence" value="ECO:0007669"/>
    <property type="project" value="UniProtKB-KW"/>
</dbReference>
<keyword evidence="2" id="KW-0238">DNA-binding</keyword>
<dbReference type="EMBL" id="JANTHZ010000007">
    <property type="protein sequence ID" value="MCS0496501.1"/>
    <property type="molecule type" value="Genomic_DNA"/>
</dbReference>
<dbReference type="GO" id="GO:0003700">
    <property type="term" value="F:DNA-binding transcription factor activity"/>
    <property type="evidence" value="ECO:0007669"/>
    <property type="project" value="InterPro"/>
</dbReference>
<dbReference type="InterPro" id="IPR036390">
    <property type="entry name" value="WH_DNA-bd_sf"/>
</dbReference>
<evidence type="ECO:0000256" key="2">
    <source>
        <dbReference type="ARBA" id="ARBA00023125"/>
    </source>
</evidence>
<dbReference type="SMART" id="SM00866">
    <property type="entry name" value="UTRA"/>
    <property type="match status" value="1"/>
</dbReference>
<sequence length="271" mass="30602">MTDTNLYIRSRQPLYIQAAGQMRLKIERGIWAPGSQLPVIEDLQAELDLSRATVREALEMLEEEGLIERYRGRGTFVRAALPERRSHDLPTTWDGLLASLRNIKPKLVAPMDRRPGTSLQGVLAGSAEGEFVWFQRVHTRADEPYCLIDINLREDVYELDAERFASVPVVLVLAERHAELVEEVRQRILFSNADETSARALGIALGAPVVEIMRTLIDRNDQVIAHTYARYPGEYVRIDVQFALNNKKPGRSSGRNECNDWQSSDGDCSPS</sequence>
<dbReference type="GO" id="GO:0045892">
    <property type="term" value="P:negative regulation of DNA-templated transcription"/>
    <property type="evidence" value="ECO:0007669"/>
    <property type="project" value="TreeGrafter"/>
</dbReference>
<dbReference type="PRINTS" id="PR00035">
    <property type="entry name" value="HTHGNTR"/>
</dbReference>
<dbReference type="SUPFAM" id="SSF64288">
    <property type="entry name" value="Chorismate lyase-like"/>
    <property type="match status" value="1"/>
</dbReference>
<evidence type="ECO:0000259" key="5">
    <source>
        <dbReference type="PROSITE" id="PS50949"/>
    </source>
</evidence>
<dbReference type="AlphaFoldDB" id="A0A9X2PGB8"/>
<dbReference type="PANTHER" id="PTHR44846:SF1">
    <property type="entry name" value="MANNOSYL-D-GLYCERATE TRANSPORT_METABOLISM SYSTEM REPRESSOR MNGR-RELATED"/>
    <property type="match status" value="1"/>
</dbReference>
<protein>
    <submittedName>
        <fullName evidence="6">GntR family transcriptional regulator</fullName>
    </submittedName>
</protein>
<evidence type="ECO:0000313" key="7">
    <source>
        <dbReference type="Proteomes" id="UP001151088"/>
    </source>
</evidence>
<dbReference type="InterPro" id="IPR000524">
    <property type="entry name" value="Tscrpt_reg_HTH_GntR"/>
</dbReference>
<dbReference type="Gene3D" id="1.10.10.10">
    <property type="entry name" value="Winged helix-like DNA-binding domain superfamily/Winged helix DNA-binding domain"/>
    <property type="match status" value="1"/>
</dbReference>
<dbReference type="Proteomes" id="UP001151088">
    <property type="component" value="Unassembled WGS sequence"/>
</dbReference>
<dbReference type="SUPFAM" id="SSF46785">
    <property type="entry name" value="Winged helix' DNA-binding domain"/>
    <property type="match status" value="1"/>
</dbReference>
<dbReference type="Pfam" id="PF07702">
    <property type="entry name" value="UTRA"/>
    <property type="match status" value="1"/>
</dbReference>
<keyword evidence="7" id="KW-1185">Reference proteome</keyword>
<feature type="compositionally biased region" description="Polar residues" evidence="4">
    <location>
        <begin position="253"/>
        <end position="271"/>
    </location>
</feature>
<dbReference type="InterPro" id="IPR036388">
    <property type="entry name" value="WH-like_DNA-bd_sf"/>
</dbReference>
<accession>A0A9X2PGB8</accession>
<dbReference type="SMART" id="SM00345">
    <property type="entry name" value="HTH_GNTR"/>
    <property type="match status" value="1"/>
</dbReference>
<feature type="region of interest" description="Disordered" evidence="4">
    <location>
        <begin position="249"/>
        <end position="271"/>
    </location>
</feature>
<dbReference type="InterPro" id="IPR050679">
    <property type="entry name" value="Bact_HTH_transcr_reg"/>
</dbReference>
<organism evidence="6 7">
    <name type="scientific">Ancylobacter mangrovi</name>
    <dbReference type="NCBI Taxonomy" id="2972472"/>
    <lineage>
        <taxon>Bacteria</taxon>
        <taxon>Pseudomonadati</taxon>
        <taxon>Pseudomonadota</taxon>
        <taxon>Alphaproteobacteria</taxon>
        <taxon>Hyphomicrobiales</taxon>
        <taxon>Xanthobacteraceae</taxon>
        <taxon>Ancylobacter</taxon>
    </lineage>
</organism>
<feature type="domain" description="HTH gntR-type" evidence="5">
    <location>
        <begin position="12"/>
        <end position="80"/>
    </location>
</feature>
<reference evidence="6" key="1">
    <citation type="submission" date="2022-08" db="EMBL/GenBank/DDBJ databases">
        <authorList>
            <person name="Li F."/>
        </authorList>
    </citation>
    <scope>NUCLEOTIDE SEQUENCE</scope>
    <source>
        <strain evidence="6">MQZ15Z-1</strain>
    </source>
</reference>
<evidence type="ECO:0000256" key="4">
    <source>
        <dbReference type="SAM" id="MobiDB-lite"/>
    </source>
</evidence>
<name>A0A9X2PGB8_9HYPH</name>
<dbReference type="PANTHER" id="PTHR44846">
    <property type="entry name" value="MANNOSYL-D-GLYCERATE TRANSPORT/METABOLISM SYSTEM REPRESSOR MNGR-RELATED"/>
    <property type="match status" value="1"/>
</dbReference>
<dbReference type="CDD" id="cd07377">
    <property type="entry name" value="WHTH_GntR"/>
    <property type="match status" value="1"/>
</dbReference>
<dbReference type="Gene3D" id="3.40.1410.10">
    <property type="entry name" value="Chorismate lyase-like"/>
    <property type="match status" value="1"/>
</dbReference>
<dbReference type="RefSeq" id="WP_258733665.1">
    <property type="nucleotide sequence ID" value="NZ_JANTHZ010000007.1"/>
</dbReference>
<dbReference type="PROSITE" id="PS50949">
    <property type="entry name" value="HTH_GNTR"/>
    <property type="match status" value="1"/>
</dbReference>
<evidence type="ECO:0000313" key="6">
    <source>
        <dbReference type="EMBL" id="MCS0496501.1"/>
    </source>
</evidence>
<evidence type="ECO:0000256" key="3">
    <source>
        <dbReference type="ARBA" id="ARBA00023163"/>
    </source>
</evidence>